<dbReference type="SUPFAM" id="SSF53067">
    <property type="entry name" value="Actin-like ATPase domain"/>
    <property type="match status" value="1"/>
</dbReference>
<dbReference type="GO" id="GO:0006040">
    <property type="term" value="P:amino sugar metabolic process"/>
    <property type="evidence" value="ECO:0007669"/>
    <property type="project" value="InterPro"/>
</dbReference>
<accession>A0A4V2SMW3</accession>
<proteinExistence type="inferred from homology"/>
<dbReference type="CDD" id="cd24050">
    <property type="entry name" value="ASKHA_NBD_ANMK"/>
    <property type="match status" value="1"/>
</dbReference>
<dbReference type="GO" id="GO:0016773">
    <property type="term" value="F:phosphotransferase activity, alcohol group as acceptor"/>
    <property type="evidence" value="ECO:0007669"/>
    <property type="project" value="UniProtKB-UniRule"/>
</dbReference>
<dbReference type="OrthoDB" id="9763949at2"/>
<keyword evidence="1" id="KW-0119">Carbohydrate metabolism</keyword>
<dbReference type="UniPathway" id="UPA00343"/>
<dbReference type="UniPathway" id="UPA00544"/>
<evidence type="ECO:0000313" key="3">
    <source>
        <dbReference type="Proteomes" id="UP000295416"/>
    </source>
</evidence>
<dbReference type="Pfam" id="PF03702">
    <property type="entry name" value="AnmK"/>
    <property type="match status" value="1"/>
</dbReference>
<dbReference type="Gene3D" id="3.30.420.40">
    <property type="match status" value="2"/>
</dbReference>
<dbReference type="GO" id="GO:0016301">
    <property type="term" value="F:kinase activity"/>
    <property type="evidence" value="ECO:0007669"/>
    <property type="project" value="UniProtKB-KW"/>
</dbReference>
<gene>
    <name evidence="1" type="primary">anmK</name>
    <name evidence="2" type="ORF">EV207_11592</name>
</gene>
<keyword evidence="1" id="KW-0808">Transferase</keyword>
<dbReference type="EC" id="2.7.1.170" evidence="1"/>
<dbReference type="EMBL" id="SLXK01000015">
    <property type="protein sequence ID" value="TCP28856.1"/>
    <property type="molecule type" value="Genomic_DNA"/>
</dbReference>
<dbReference type="NCBIfam" id="NF007148">
    <property type="entry name" value="PRK09585.3-2"/>
    <property type="match status" value="1"/>
</dbReference>
<protein>
    <recommendedName>
        <fullName evidence="1">Anhydro-N-acetylmuramic acid kinase</fullName>
        <ecNumber evidence="1">2.7.1.170</ecNumber>
    </recommendedName>
    <alternativeName>
        <fullName evidence="1">AnhMurNAc kinase</fullName>
    </alternativeName>
</protein>
<dbReference type="GO" id="GO:0005524">
    <property type="term" value="F:ATP binding"/>
    <property type="evidence" value="ECO:0007669"/>
    <property type="project" value="UniProtKB-UniRule"/>
</dbReference>
<comment type="caution">
    <text evidence="2">The sequence shown here is derived from an EMBL/GenBank/DDBJ whole genome shotgun (WGS) entry which is preliminary data.</text>
</comment>
<dbReference type="PANTHER" id="PTHR30605">
    <property type="entry name" value="ANHYDRO-N-ACETYLMURAMIC ACID KINASE"/>
    <property type="match status" value="1"/>
</dbReference>
<comment type="pathway">
    <text evidence="1">Cell wall biogenesis; peptidoglycan recycling.</text>
</comment>
<comment type="pathway">
    <text evidence="1">Amino-sugar metabolism; 1,6-anhydro-N-acetylmuramate degradation.</text>
</comment>
<keyword evidence="1" id="KW-0067">ATP-binding</keyword>
<dbReference type="PANTHER" id="PTHR30605:SF0">
    <property type="entry name" value="ANHYDRO-N-ACETYLMURAMIC ACID KINASE"/>
    <property type="match status" value="1"/>
</dbReference>
<keyword evidence="1 2" id="KW-0418">Kinase</keyword>
<dbReference type="NCBIfam" id="NF007142">
    <property type="entry name" value="PRK09585.2-1"/>
    <property type="match status" value="1"/>
</dbReference>
<reference evidence="2 3" key="1">
    <citation type="submission" date="2019-03" db="EMBL/GenBank/DDBJ databases">
        <title>Genomic Encyclopedia of Type Strains, Phase IV (KMG-IV): sequencing the most valuable type-strain genomes for metagenomic binning, comparative biology and taxonomic classification.</title>
        <authorList>
            <person name="Goeker M."/>
        </authorList>
    </citation>
    <scope>NUCLEOTIDE SEQUENCE [LARGE SCALE GENOMIC DNA]</scope>
    <source>
        <strain evidence="2 3">DSM 19377</strain>
    </source>
</reference>
<dbReference type="InterPro" id="IPR043129">
    <property type="entry name" value="ATPase_NBD"/>
</dbReference>
<dbReference type="GO" id="GO:0009254">
    <property type="term" value="P:peptidoglycan turnover"/>
    <property type="evidence" value="ECO:0007669"/>
    <property type="project" value="UniProtKB-UniRule"/>
</dbReference>
<evidence type="ECO:0000313" key="2">
    <source>
        <dbReference type="EMBL" id="TCP28856.1"/>
    </source>
</evidence>
<sequence length="389" mass="42256">MTDKYVVGLMSGTSLDGVDAALVKISGYAEETQVELIKYHQEDMPPELKKEIMAAIDPDTSDIEHICSLNFKLGYWFAEAVKSVCRKASFPLEDLDLIGSHGQTLYHIPAKGKDIVKSTLQCGEPAIITYETNKTIVSNFRSMDIAAGGEGAPLVPYVDYLLYRSDNTRALQNIGGIGNVTVIPAMASVDDVFGSDTGPGNMIIDDVCLRLFNEPYDTDGRYASLGSVNQEMLKALLEHPFIKAAPPKTTGREMFGKAFVDSIMAKWSGSVSHYDLMATVTQFTASSIINYYRKYILQKHPIDEVIISGGGSYNQTLAGMIKSGLPMCRVLTQEDLGFSSSAKEAIAFAVLANETINGQAGNIPNATGAKERVILGQITNPPKWNGNKE</sequence>
<comment type="similarity">
    <text evidence="1">Belongs to the anhydro-N-acetylmuramic acid kinase family.</text>
</comment>
<keyword evidence="1" id="KW-0547">Nucleotide-binding</keyword>
<dbReference type="GO" id="GO:0097175">
    <property type="term" value="P:1,6-anhydro-N-acetyl-beta-muramic acid catabolic process"/>
    <property type="evidence" value="ECO:0007669"/>
    <property type="project" value="UniProtKB-UniRule"/>
</dbReference>
<feature type="binding site" evidence="1">
    <location>
        <begin position="12"/>
        <end position="19"/>
    </location>
    <ligand>
        <name>ATP</name>
        <dbReference type="ChEBI" id="CHEBI:30616"/>
    </ligand>
</feature>
<evidence type="ECO:0000256" key="1">
    <source>
        <dbReference type="HAMAP-Rule" id="MF_01270"/>
    </source>
</evidence>
<comment type="catalytic activity">
    <reaction evidence="1">
        <text>1,6-anhydro-N-acetyl-beta-muramate + ATP + H2O = N-acetyl-D-muramate 6-phosphate + ADP + H(+)</text>
        <dbReference type="Rhea" id="RHEA:24952"/>
        <dbReference type="ChEBI" id="CHEBI:15377"/>
        <dbReference type="ChEBI" id="CHEBI:15378"/>
        <dbReference type="ChEBI" id="CHEBI:30616"/>
        <dbReference type="ChEBI" id="CHEBI:58690"/>
        <dbReference type="ChEBI" id="CHEBI:58722"/>
        <dbReference type="ChEBI" id="CHEBI:456216"/>
        <dbReference type="EC" id="2.7.1.170"/>
    </reaction>
</comment>
<keyword evidence="3" id="KW-1185">Reference proteome</keyword>
<name>A0A4V2SMW3_9BACL</name>
<dbReference type="Proteomes" id="UP000295416">
    <property type="component" value="Unassembled WGS sequence"/>
</dbReference>
<comment type="function">
    <text evidence="1">Catalyzes the specific phosphorylation of 1,6-anhydro-N-acetylmuramic acid (anhMurNAc) with the simultaneous cleavage of the 1,6-anhydro ring, generating MurNAc-6-P. Is required for the utilization of anhMurNAc either imported from the medium or derived from its own cell wall murein, and thus plays a role in cell wall recycling.</text>
</comment>
<dbReference type="RefSeq" id="WP_132746341.1">
    <property type="nucleotide sequence ID" value="NZ_SLXK01000015.1"/>
</dbReference>
<dbReference type="InterPro" id="IPR005338">
    <property type="entry name" value="Anhydro_N_Ac-Mur_kinase"/>
</dbReference>
<dbReference type="AlphaFoldDB" id="A0A4V2SMW3"/>
<dbReference type="HAMAP" id="MF_01270">
    <property type="entry name" value="AnhMurNAc_kinase"/>
    <property type="match status" value="1"/>
</dbReference>
<organism evidence="2 3">
    <name type="scientific">Scopulibacillus darangshiensis</name>
    <dbReference type="NCBI Taxonomy" id="442528"/>
    <lineage>
        <taxon>Bacteria</taxon>
        <taxon>Bacillati</taxon>
        <taxon>Bacillota</taxon>
        <taxon>Bacilli</taxon>
        <taxon>Bacillales</taxon>
        <taxon>Sporolactobacillaceae</taxon>
        <taxon>Scopulibacillus</taxon>
    </lineage>
</organism>